<sequence>MSLILANRRRNYLSRYSGGPLAARVGGHLLGAAARRAIGSAVRRLTSRSGTSAQSVQSATAGQPLTGHYDYKTDYSKRRLSKKVRRVVRRKRRWRNKVIRTVREGLVGSSHILRRSFVPAVVSNVNQSASLSWMMYGLNGYNDPNLDTTNDVGQTMYEASGTAWTNWDSTTLSSVNHKFYAHHATMEITMVNTGEKDALVEVYHIRARNRQVAAWASPNNVFNVGFVKQGPAVEPDTDLQVGTQLTPTELGVTPFQNGLFCRMFNIFKRRKFRIPVGGEVTFLVHDRRPRTYTLGGVKPFAWDRGTSGVFIQFQGVAENILGTGYAAAPAQMTFNCIRRYRYKFVENNNTTDGRN</sequence>
<dbReference type="EMBL" id="KY487857">
    <property type="protein sequence ID" value="AUM61782.1"/>
    <property type="molecule type" value="Genomic_DNA"/>
</dbReference>
<gene>
    <name evidence="1" type="primary">Cap</name>
</gene>
<name>A0A2K9LSD9_9VIRU</name>
<protein>
    <submittedName>
        <fullName evidence="1">Capsid</fullName>
    </submittedName>
</protein>
<proteinExistence type="predicted"/>
<reference evidence="1" key="1">
    <citation type="submission" date="2017-01" db="EMBL/GenBank/DDBJ databases">
        <title>High-throughput sequencing uncovers low homogeneity in the biogeography of single-stranded DNA viruses.</title>
        <authorList>
            <person name="Pearson V.M."/>
            <person name="Rokyta D.R."/>
        </authorList>
    </citation>
    <scope>NUCLEOTIDE SEQUENCE</scope>
</reference>
<organism evidence="1">
    <name type="scientific">uncultured virus</name>
    <dbReference type="NCBI Taxonomy" id="340016"/>
    <lineage>
        <taxon>Viruses</taxon>
        <taxon>environmental samples</taxon>
    </lineage>
</organism>
<accession>A0A2K9LSD9</accession>
<evidence type="ECO:0000313" key="1">
    <source>
        <dbReference type="EMBL" id="AUM61782.1"/>
    </source>
</evidence>